<dbReference type="PANTHER" id="PTHR30469">
    <property type="entry name" value="MULTIDRUG RESISTANCE PROTEIN MDTA"/>
    <property type="match status" value="1"/>
</dbReference>
<dbReference type="InterPro" id="IPR006143">
    <property type="entry name" value="RND_pump_MFP"/>
</dbReference>
<dbReference type="Pfam" id="PF25954">
    <property type="entry name" value="Beta-barrel_RND_2"/>
    <property type="match status" value="1"/>
</dbReference>
<dbReference type="InterPro" id="IPR058624">
    <property type="entry name" value="MdtA-like_HH"/>
</dbReference>
<feature type="coiled-coil region" evidence="2">
    <location>
        <begin position="104"/>
        <end position="169"/>
    </location>
</feature>
<keyword evidence="2" id="KW-0175">Coiled coil</keyword>
<comment type="similarity">
    <text evidence="1">Belongs to the membrane fusion protein (MFP) (TC 8.A.1) family.</text>
</comment>
<dbReference type="Pfam" id="PF25989">
    <property type="entry name" value="YknX_C"/>
    <property type="match status" value="1"/>
</dbReference>
<evidence type="ECO:0000259" key="4">
    <source>
        <dbReference type="Pfam" id="PF25917"/>
    </source>
</evidence>
<dbReference type="Gene3D" id="2.40.420.20">
    <property type="match status" value="1"/>
</dbReference>
<dbReference type="EMBL" id="PHFL01000014">
    <property type="protein sequence ID" value="RFM24890.1"/>
    <property type="molecule type" value="Genomic_DNA"/>
</dbReference>
<dbReference type="Pfam" id="PF25876">
    <property type="entry name" value="HH_MFP_RND"/>
    <property type="match status" value="1"/>
</dbReference>
<evidence type="ECO:0000256" key="1">
    <source>
        <dbReference type="ARBA" id="ARBA00009477"/>
    </source>
</evidence>
<dbReference type="Gene3D" id="2.40.30.170">
    <property type="match status" value="1"/>
</dbReference>
<accession>A0A395M2B7</accession>
<gene>
    <name evidence="7" type="ORF">D0433_03025</name>
</gene>
<feature type="domain" description="YknX-like C-terminal permuted SH3-like" evidence="6">
    <location>
        <begin position="284"/>
        <end position="349"/>
    </location>
</feature>
<proteinExistence type="inferred from homology"/>
<dbReference type="InterPro" id="IPR058625">
    <property type="entry name" value="MdtA-like_BSH"/>
</dbReference>
<feature type="domain" description="CusB-like beta-barrel" evidence="5">
    <location>
        <begin position="204"/>
        <end position="276"/>
    </location>
</feature>
<dbReference type="GO" id="GO:1990281">
    <property type="term" value="C:efflux pump complex"/>
    <property type="evidence" value="ECO:0007669"/>
    <property type="project" value="TreeGrafter"/>
</dbReference>
<dbReference type="AlphaFoldDB" id="A0A395M2B7"/>
<dbReference type="InterPro" id="IPR058792">
    <property type="entry name" value="Beta-barrel_RND_2"/>
</dbReference>
<dbReference type="Gene3D" id="2.40.50.100">
    <property type="match status" value="1"/>
</dbReference>
<dbReference type="PANTHER" id="PTHR30469:SF36">
    <property type="entry name" value="BLL3903 PROTEIN"/>
    <property type="match status" value="1"/>
</dbReference>
<dbReference type="Gene3D" id="1.10.287.470">
    <property type="entry name" value="Helix hairpin bin"/>
    <property type="match status" value="1"/>
</dbReference>
<evidence type="ECO:0000259" key="5">
    <source>
        <dbReference type="Pfam" id="PF25954"/>
    </source>
</evidence>
<name>A0A395M2B7_9BACT</name>
<reference evidence="7 8" key="1">
    <citation type="journal article" date="2011" name="ISME J.">
        <title>Community ecology of hot spring cyanobacterial mats: predominant populations and their functional potential.</title>
        <authorList>
            <person name="Klatt C.G."/>
            <person name="Wood J.M."/>
            <person name="Rusch D.B."/>
            <person name="Bateson M.M."/>
            <person name="Hamamura N."/>
            <person name="Heidelberg J.F."/>
            <person name="Grossman A.R."/>
            <person name="Bhaya D."/>
            <person name="Cohan F.M."/>
            <person name="Kuhl M."/>
            <person name="Bryant D.A."/>
            <person name="Ward D.M."/>
        </authorList>
    </citation>
    <scope>NUCLEOTIDE SEQUENCE [LARGE SCALE GENOMIC DNA]</scope>
    <source>
        <strain evidence="7">OS</strain>
    </source>
</reference>
<dbReference type="InterPro" id="IPR058637">
    <property type="entry name" value="YknX-like_C"/>
</dbReference>
<feature type="domain" description="Multidrug resistance protein MdtA-like alpha-helical hairpin" evidence="3">
    <location>
        <begin position="105"/>
        <end position="164"/>
    </location>
</feature>
<dbReference type="GO" id="GO:0015562">
    <property type="term" value="F:efflux transmembrane transporter activity"/>
    <property type="evidence" value="ECO:0007669"/>
    <property type="project" value="TreeGrafter"/>
</dbReference>
<dbReference type="NCBIfam" id="TIGR01730">
    <property type="entry name" value="RND_mfp"/>
    <property type="match status" value="1"/>
</dbReference>
<protein>
    <submittedName>
        <fullName evidence="7">Efflux RND transporter periplasmic adaptor subunit</fullName>
    </submittedName>
</protein>
<comment type="caution">
    <text evidence="7">The sequence shown here is derived from an EMBL/GenBank/DDBJ whole genome shotgun (WGS) entry which is preliminary data.</text>
</comment>
<dbReference type="Pfam" id="PF25917">
    <property type="entry name" value="BSH_RND"/>
    <property type="match status" value="1"/>
</dbReference>
<organism evidence="7 8">
    <name type="scientific">Candidatus Thermochlorobacter aerophilus</name>
    <dbReference type="NCBI Taxonomy" id="1868324"/>
    <lineage>
        <taxon>Bacteria</taxon>
        <taxon>Pseudomonadati</taxon>
        <taxon>Chlorobiota</taxon>
        <taxon>Chlorobiia</taxon>
        <taxon>Chlorobiales</taxon>
        <taxon>Candidatus Thermochlorobacteriaceae</taxon>
        <taxon>Candidatus Thermochlorobacter</taxon>
    </lineage>
</organism>
<evidence type="ECO:0000259" key="6">
    <source>
        <dbReference type="Pfam" id="PF25989"/>
    </source>
</evidence>
<sequence length="360" mass="39612">MLKKPVLITLAGFLIVGVLLWFRLKPSDGASSSAVRNNPAATALPVRGYVVSKRKIENRIISSGTLLAAEEVELRSETSGIITKILFQEGSFVKKGALLVKINDAELQAQLQRAQYRLKLAETREERQRKLLAEKAISQEEYDIALNELNTLKAEVAIISAQIEKTEIRAPFDGMIGLRYVSVGSYISPATRIASIQCVRPLKVEFSIPEKYALAVRPGDKVLFKVQGITNTLEARVYAIEPKIDPATRTLTLRAIYPNTGNRIFPGAFAEVELFTQQINDAVLIPTEALIPELKGQKVFVAKQGKAEPKPVEIGMRTDREIQITSGLSDGDTVITTGILQLRPGTSVRFTDIQLGTDVE</sequence>
<dbReference type="SUPFAM" id="SSF111369">
    <property type="entry name" value="HlyD-like secretion proteins"/>
    <property type="match status" value="1"/>
</dbReference>
<feature type="domain" description="Multidrug resistance protein MdtA-like barrel-sandwich hybrid" evidence="4">
    <location>
        <begin position="71"/>
        <end position="191"/>
    </location>
</feature>
<evidence type="ECO:0000313" key="8">
    <source>
        <dbReference type="Proteomes" id="UP000266389"/>
    </source>
</evidence>
<dbReference type="Proteomes" id="UP000266389">
    <property type="component" value="Unassembled WGS sequence"/>
</dbReference>
<evidence type="ECO:0000256" key="2">
    <source>
        <dbReference type="SAM" id="Coils"/>
    </source>
</evidence>
<evidence type="ECO:0000259" key="3">
    <source>
        <dbReference type="Pfam" id="PF25876"/>
    </source>
</evidence>
<evidence type="ECO:0000313" key="7">
    <source>
        <dbReference type="EMBL" id="RFM24890.1"/>
    </source>
</evidence>